<dbReference type="EMBL" id="GBEZ01006845">
    <property type="protein sequence ID" value="JAC78574.1"/>
    <property type="molecule type" value="Transcribed_RNA"/>
</dbReference>
<sequence>MDLQKQPSDFKPASPVGEWEMCGDRFYSKHDLYEMQWGPSINLAQNLVAASQYGGPLAIVRDDSKIVLLTPGHTMHTVVRIYTAAGRQMGAFVWERGRIAAMGWSSELMVVERDGSVTMYSPFGELLPRQFSLGSACREQGVSAAQVFSAGVVALTARNELWAVTGLEDPRPQKLADPGLFEPPHCMAVIEPHHTLSGCVEVVVAAGSTLKVVDADSCQDQGFAFGPVLRMAVSPNGQFLAVFTEDGRLMVLSSDFSRNLSEFNTKSDVPPEQIAWCGADAVLLYWEEVLLMVGPFGDWVYYPVEEAAVLVPEIDGVRIVTNRSAQLLRRVADSLVDIFQIGSTSPGAALVDARTLFDRMDAKADQYLRQIPDLSEAISTCCSAASAEINVARQKLLLKAACYGKAFCPDFPSGAIYDVVRTLRVLNCLWMPEHGLPITAEQLSALSMPVLVARLTASRRHLLALRVSQFVGLPEEPVLTHWACARIAAASQVPDVDLAKQLLEKLRPCPDIRYAAIAAHAQSHGRKQLAVTLLNHEPRASQQVPLLLSLGEEEQALDKAIASGDTDMAYLVLFHMYREPSRQLQDFLSVIRTRPAAMSLFTAYCRRTEPELMKTVYLSHGINDGVAAMMFEDAVRVRALHMGHSGRPGTSSSASGAGGHLHVPGLTGDGGPIDVVRTLEKASGEYGSSKEYAFQQKATDEFARLCRLQAHLEKETGQSLFAGLSVAETLQVAVSLGNSKAVAQLRSEFKVPDKHFWWIKLRTLSRAKDWDALEAFARERKVPPIGIEPFIHACRAHEAPQHVVAGMIARVPDMKARAEHFAEAGLIQEAAEAAAAAKDADMLTKLKGMVGQSSTIGVAIDQLRDRLNISRQ</sequence>
<dbReference type="Gene3D" id="1.10.150.780">
    <property type="entry name" value="Vps16, C-terminal region"/>
    <property type="match status" value="1"/>
</dbReference>
<feature type="domain" description="Vps16 C-terminal" evidence="4">
    <location>
        <begin position="512"/>
        <end position="640"/>
    </location>
</feature>
<accession>A0A061S6F1</accession>
<dbReference type="GO" id="GO:0042144">
    <property type="term" value="P:vacuole fusion, non-autophagic"/>
    <property type="evidence" value="ECO:0007669"/>
    <property type="project" value="TreeGrafter"/>
</dbReference>
<dbReference type="InterPro" id="IPR016534">
    <property type="entry name" value="VPS16"/>
</dbReference>
<dbReference type="InterPro" id="IPR006925">
    <property type="entry name" value="Vps16_C"/>
</dbReference>
<evidence type="ECO:0000259" key="5">
    <source>
        <dbReference type="Pfam" id="PF04841"/>
    </source>
</evidence>
<keyword evidence="2" id="KW-0472">Membrane</keyword>
<protein>
    <recommendedName>
        <fullName evidence="2">Protein VACUOLELESS1</fullName>
    </recommendedName>
</protein>
<keyword evidence="2" id="KW-0926">Vacuole</keyword>
<name>A0A061S6F1_9CHLO</name>
<dbReference type="GO" id="GO:0016197">
    <property type="term" value="P:endosomal transport"/>
    <property type="evidence" value="ECO:0007669"/>
    <property type="project" value="TreeGrafter"/>
</dbReference>
<reference evidence="6" key="1">
    <citation type="submission" date="2014-05" db="EMBL/GenBank/DDBJ databases">
        <title>The transcriptome of the halophilic microalga Tetraselmis sp. GSL018 isolated from the Great Salt Lake, Utah.</title>
        <authorList>
            <person name="Jinkerson R.E."/>
            <person name="D'Adamo S."/>
            <person name="Posewitz M.C."/>
        </authorList>
    </citation>
    <scope>NUCLEOTIDE SEQUENCE</scope>
    <source>
        <strain evidence="6">GSL018</strain>
    </source>
</reference>
<dbReference type="InterPro" id="IPR006926">
    <property type="entry name" value="Vps16_N"/>
</dbReference>
<feature type="compositionally biased region" description="Low complexity" evidence="3">
    <location>
        <begin position="645"/>
        <end position="655"/>
    </location>
</feature>
<gene>
    <name evidence="6" type="ORF">TSPGSL018_14788</name>
</gene>
<feature type="domain" description="Vps16 C-terminal" evidence="4">
    <location>
        <begin position="678"/>
        <end position="850"/>
    </location>
</feature>
<dbReference type="GO" id="GO:0006886">
    <property type="term" value="P:intracellular protein transport"/>
    <property type="evidence" value="ECO:0007669"/>
    <property type="project" value="InterPro"/>
</dbReference>
<evidence type="ECO:0000259" key="4">
    <source>
        <dbReference type="Pfam" id="PF04840"/>
    </source>
</evidence>
<comment type="similarity">
    <text evidence="1 2">Belongs to the VPS16 family.</text>
</comment>
<dbReference type="GO" id="GO:0030897">
    <property type="term" value="C:HOPS complex"/>
    <property type="evidence" value="ECO:0007669"/>
    <property type="project" value="TreeGrafter"/>
</dbReference>
<comment type="function">
    <text evidence="2">Required for vacuole biogenesis and vacuole enlargment in dividing and expanding cells. Involved in the docking or fusion of prevacuolar vesicles.</text>
</comment>
<dbReference type="GO" id="GO:0005768">
    <property type="term" value="C:endosome"/>
    <property type="evidence" value="ECO:0007669"/>
    <property type="project" value="UniProtKB-ARBA"/>
</dbReference>
<dbReference type="InterPro" id="IPR038132">
    <property type="entry name" value="Vps16_C_sf"/>
</dbReference>
<dbReference type="PANTHER" id="PTHR12811">
    <property type="entry name" value="VACUOLAR PROTEIN SORTING VPS16"/>
    <property type="match status" value="1"/>
</dbReference>
<evidence type="ECO:0000256" key="3">
    <source>
        <dbReference type="SAM" id="MobiDB-lite"/>
    </source>
</evidence>
<dbReference type="SUPFAM" id="SSF50978">
    <property type="entry name" value="WD40 repeat-like"/>
    <property type="match status" value="1"/>
</dbReference>
<dbReference type="InterPro" id="IPR036322">
    <property type="entry name" value="WD40_repeat_dom_sf"/>
</dbReference>
<dbReference type="AlphaFoldDB" id="A0A061S6F1"/>
<dbReference type="Pfam" id="PF04840">
    <property type="entry name" value="Vps16_C"/>
    <property type="match status" value="2"/>
</dbReference>
<feature type="region of interest" description="Disordered" evidence="3">
    <location>
        <begin position="643"/>
        <end position="669"/>
    </location>
</feature>
<evidence type="ECO:0000256" key="1">
    <source>
        <dbReference type="ARBA" id="ARBA00009250"/>
    </source>
</evidence>
<dbReference type="GO" id="GO:0003779">
    <property type="term" value="F:actin binding"/>
    <property type="evidence" value="ECO:0007669"/>
    <property type="project" value="TreeGrafter"/>
</dbReference>
<dbReference type="PANTHER" id="PTHR12811:SF0">
    <property type="entry name" value="VACUOLAR PROTEIN SORTING-ASSOCIATED PROTEIN 16 HOMOLOG"/>
    <property type="match status" value="1"/>
</dbReference>
<proteinExistence type="inferred from homology"/>
<comment type="subcellular location">
    <subcellularLocation>
        <location evidence="2">Vacuole membrane</location>
        <topology evidence="2">Peripheral membrane protein</topology>
    </subcellularLocation>
</comment>
<dbReference type="PIRSF" id="PIRSF007949">
    <property type="entry name" value="VPS16"/>
    <property type="match status" value="1"/>
</dbReference>
<evidence type="ECO:0000256" key="2">
    <source>
        <dbReference type="PIRNR" id="PIRNR007949"/>
    </source>
</evidence>
<feature type="domain" description="Vps16 N-terminal" evidence="5">
    <location>
        <begin position="15"/>
        <end position="408"/>
    </location>
</feature>
<dbReference type="Pfam" id="PF04841">
    <property type="entry name" value="Vps16_N"/>
    <property type="match status" value="1"/>
</dbReference>
<dbReference type="GO" id="GO:0005765">
    <property type="term" value="C:lysosomal membrane"/>
    <property type="evidence" value="ECO:0007669"/>
    <property type="project" value="TreeGrafter"/>
</dbReference>
<organism evidence="6">
    <name type="scientific">Tetraselmis sp. GSL018</name>
    <dbReference type="NCBI Taxonomy" id="582737"/>
    <lineage>
        <taxon>Eukaryota</taxon>
        <taxon>Viridiplantae</taxon>
        <taxon>Chlorophyta</taxon>
        <taxon>core chlorophytes</taxon>
        <taxon>Chlorodendrophyceae</taxon>
        <taxon>Chlorodendrales</taxon>
        <taxon>Chlorodendraceae</taxon>
        <taxon>Tetraselmis</taxon>
    </lineage>
</organism>
<evidence type="ECO:0000313" key="6">
    <source>
        <dbReference type="EMBL" id="JAC78574.1"/>
    </source>
</evidence>